<keyword evidence="2" id="KW-1185">Reference proteome</keyword>
<name>X6P5U6_RETFI</name>
<dbReference type="Gene3D" id="1.25.40.10">
    <property type="entry name" value="Tetratricopeptide repeat domain"/>
    <property type="match status" value="1"/>
</dbReference>
<dbReference type="EMBL" id="ASPP01003378">
    <property type="protein sequence ID" value="ETO33459.1"/>
    <property type="molecule type" value="Genomic_DNA"/>
</dbReference>
<evidence type="ECO:0000313" key="1">
    <source>
        <dbReference type="EMBL" id="ETO33459.1"/>
    </source>
</evidence>
<dbReference type="AlphaFoldDB" id="X6P5U6"/>
<sequence>MLLLCIFLQCSYDFFEIFLRHKDFLELGDKELFSSFFVLYILPEYFEINQKCLLKMYINKKMRKRKLSTLKSLDTNLMLISKMVEQKTLIEQIIQVITVYNRHVFLYNKNYSNINIEIDQDLLWNEANKKAHEMVNEMINKKKQGIVVVAKNDNELGKSNEQLSLQNMPFQLTLGQYSIYSKKIIFDNITIDGCIYVVDCIIDAIGNCDITQQLIHTNDSVIRCHLNSSVFTSLLNEFNSNKAIKLFRFVLYVRLQTLHECDKAIEYYNKLLRIRLSELGHDHLDVASAYNNLRSTYGKNFQSEHYFFFIRKWKQINVDEFLNNY</sequence>
<reference evidence="1 2" key="1">
    <citation type="journal article" date="2013" name="Curr. Biol.">
        <title>The Genome of the Foraminiferan Reticulomyxa filosa.</title>
        <authorList>
            <person name="Glockner G."/>
            <person name="Hulsmann N."/>
            <person name="Schleicher M."/>
            <person name="Noegel A.A."/>
            <person name="Eichinger L."/>
            <person name="Gallinger C."/>
            <person name="Pawlowski J."/>
            <person name="Sierra R."/>
            <person name="Euteneuer U."/>
            <person name="Pillet L."/>
            <person name="Moustafa A."/>
            <person name="Platzer M."/>
            <person name="Groth M."/>
            <person name="Szafranski K."/>
            <person name="Schliwa M."/>
        </authorList>
    </citation>
    <scope>NUCLEOTIDE SEQUENCE [LARGE SCALE GENOMIC DNA]</scope>
</reference>
<organism evidence="1 2">
    <name type="scientific">Reticulomyxa filosa</name>
    <dbReference type="NCBI Taxonomy" id="46433"/>
    <lineage>
        <taxon>Eukaryota</taxon>
        <taxon>Sar</taxon>
        <taxon>Rhizaria</taxon>
        <taxon>Retaria</taxon>
        <taxon>Foraminifera</taxon>
        <taxon>Monothalamids</taxon>
        <taxon>Reticulomyxidae</taxon>
        <taxon>Reticulomyxa</taxon>
    </lineage>
</organism>
<evidence type="ECO:0008006" key="3">
    <source>
        <dbReference type="Google" id="ProtNLM"/>
    </source>
</evidence>
<protein>
    <recommendedName>
        <fullName evidence="3">Kinesin light chain</fullName>
    </recommendedName>
</protein>
<evidence type="ECO:0000313" key="2">
    <source>
        <dbReference type="Proteomes" id="UP000023152"/>
    </source>
</evidence>
<gene>
    <name evidence="1" type="ORF">RFI_03648</name>
</gene>
<accession>X6P5U6</accession>
<comment type="caution">
    <text evidence="1">The sequence shown here is derived from an EMBL/GenBank/DDBJ whole genome shotgun (WGS) entry which is preliminary data.</text>
</comment>
<dbReference type="Proteomes" id="UP000023152">
    <property type="component" value="Unassembled WGS sequence"/>
</dbReference>
<dbReference type="InterPro" id="IPR011990">
    <property type="entry name" value="TPR-like_helical_dom_sf"/>
</dbReference>
<proteinExistence type="predicted"/>